<feature type="transmembrane region" description="Helical" evidence="1">
    <location>
        <begin position="6"/>
        <end position="26"/>
    </location>
</feature>
<gene>
    <name evidence="2" type="ORF">COW99_02965</name>
</gene>
<dbReference type="SUPFAM" id="SSF54523">
    <property type="entry name" value="Pili subunits"/>
    <property type="match status" value="1"/>
</dbReference>
<sequence length="164" mass="17545">MKLTGFTLIELIIVIGIMSILTWQGLANYGAFIKKQVVQEQGKDFVSILRKAQSDANTGYKPSATCGASDSLVGYRVNGVASTNTYTVSAICSDGVETLQKSYEFDSRIELSTNFDLTFLSPYGNSNNNYTICIAHAQDSSIKNAIVSVTTGGGIELTAAACPY</sequence>
<dbReference type="AlphaFoldDB" id="A0A2H0BV84"/>
<evidence type="ECO:0008006" key="4">
    <source>
        <dbReference type="Google" id="ProtNLM"/>
    </source>
</evidence>
<dbReference type="InterPro" id="IPR012902">
    <property type="entry name" value="N_methyl_site"/>
</dbReference>
<evidence type="ECO:0000256" key="1">
    <source>
        <dbReference type="SAM" id="Phobius"/>
    </source>
</evidence>
<name>A0A2H0BV84_9BACT</name>
<accession>A0A2H0BV84</accession>
<proteinExistence type="predicted"/>
<dbReference type="Proteomes" id="UP000231246">
    <property type="component" value="Unassembled WGS sequence"/>
</dbReference>
<keyword evidence="1" id="KW-1133">Transmembrane helix</keyword>
<dbReference type="EMBL" id="PCTA01000022">
    <property type="protein sequence ID" value="PIP61585.1"/>
    <property type="molecule type" value="Genomic_DNA"/>
</dbReference>
<dbReference type="InterPro" id="IPR045584">
    <property type="entry name" value="Pilin-like"/>
</dbReference>
<comment type="caution">
    <text evidence="2">The sequence shown here is derived from an EMBL/GenBank/DDBJ whole genome shotgun (WGS) entry which is preliminary data.</text>
</comment>
<dbReference type="Gene3D" id="3.30.700.10">
    <property type="entry name" value="Glycoprotein, Type 4 Pilin"/>
    <property type="match status" value="1"/>
</dbReference>
<protein>
    <recommendedName>
        <fullName evidence="4">Prepilin-type N-terminal cleavage/methylation domain-containing protein</fullName>
    </recommendedName>
</protein>
<reference evidence="2 3" key="1">
    <citation type="submission" date="2017-09" db="EMBL/GenBank/DDBJ databases">
        <title>Depth-based differentiation of microbial function through sediment-hosted aquifers and enrichment of novel symbionts in the deep terrestrial subsurface.</title>
        <authorList>
            <person name="Probst A.J."/>
            <person name="Ladd B."/>
            <person name="Jarett J.K."/>
            <person name="Geller-Mcgrath D.E."/>
            <person name="Sieber C.M."/>
            <person name="Emerson J.B."/>
            <person name="Anantharaman K."/>
            <person name="Thomas B.C."/>
            <person name="Malmstrom R."/>
            <person name="Stieglmeier M."/>
            <person name="Klingl A."/>
            <person name="Woyke T."/>
            <person name="Ryan C.M."/>
            <person name="Banfield J.F."/>
        </authorList>
    </citation>
    <scope>NUCLEOTIDE SEQUENCE [LARGE SCALE GENOMIC DNA]</scope>
    <source>
        <strain evidence="2">CG22_combo_CG10-13_8_21_14_all_38_20</strain>
    </source>
</reference>
<evidence type="ECO:0000313" key="3">
    <source>
        <dbReference type="Proteomes" id="UP000231246"/>
    </source>
</evidence>
<dbReference type="Pfam" id="PF07963">
    <property type="entry name" value="N_methyl"/>
    <property type="match status" value="1"/>
</dbReference>
<keyword evidence="1" id="KW-0472">Membrane</keyword>
<dbReference type="NCBIfam" id="TIGR02532">
    <property type="entry name" value="IV_pilin_GFxxxE"/>
    <property type="match status" value="1"/>
</dbReference>
<organism evidence="2 3">
    <name type="scientific">Candidatus Roizmanbacteria bacterium CG22_combo_CG10-13_8_21_14_all_38_20</name>
    <dbReference type="NCBI Taxonomy" id="1974862"/>
    <lineage>
        <taxon>Bacteria</taxon>
        <taxon>Candidatus Roizmaniibacteriota</taxon>
    </lineage>
</organism>
<keyword evidence="1" id="KW-0812">Transmembrane</keyword>
<evidence type="ECO:0000313" key="2">
    <source>
        <dbReference type="EMBL" id="PIP61585.1"/>
    </source>
</evidence>